<dbReference type="Proteomes" id="UP000309997">
    <property type="component" value="Unassembled WGS sequence"/>
</dbReference>
<dbReference type="EMBL" id="RCHU02000016">
    <property type="protein sequence ID" value="KAL3569623.1"/>
    <property type="molecule type" value="Genomic_DNA"/>
</dbReference>
<feature type="non-terminal residue" evidence="1">
    <location>
        <position position="1"/>
    </location>
</feature>
<comment type="caution">
    <text evidence="1">The sequence shown here is derived from an EMBL/GenBank/DDBJ whole genome shotgun (WGS) entry which is preliminary data.</text>
</comment>
<name>A0ACC4ATR2_POPAL</name>
<proteinExistence type="predicted"/>
<accession>A0ACC4ATR2</accession>
<organism evidence="1 2">
    <name type="scientific">Populus alba</name>
    <name type="common">White poplar</name>
    <dbReference type="NCBI Taxonomy" id="43335"/>
    <lineage>
        <taxon>Eukaryota</taxon>
        <taxon>Viridiplantae</taxon>
        <taxon>Streptophyta</taxon>
        <taxon>Embryophyta</taxon>
        <taxon>Tracheophyta</taxon>
        <taxon>Spermatophyta</taxon>
        <taxon>Magnoliopsida</taxon>
        <taxon>eudicotyledons</taxon>
        <taxon>Gunneridae</taxon>
        <taxon>Pentapetalae</taxon>
        <taxon>rosids</taxon>
        <taxon>fabids</taxon>
        <taxon>Malpighiales</taxon>
        <taxon>Salicaceae</taxon>
        <taxon>Saliceae</taxon>
        <taxon>Populus</taxon>
    </lineage>
</organism>
<evidence type="ECO:0000313" key="2">
    <source>
        <dbReference type="Proteomes" id="UP000309997"/>
    </source>
</evidence>
<sequence>SGLVEGGVASASTYIVAVVADHGEEGRSCWLSAGGWEPFVLLVVRSCLL</sequence>
<protein>
    <submittedName>
        <fullName evidence="1">Uncharacterized protein</fullName>
    </submittedName>
</protein>
<keyword evidence="2" id="KW-1185">Reference proteome</keyword>
<gene>
    <name evidence="1" type="ORF">D5086_029513</name>
</gene>
<reference evidence="1 2" key="1">
    <citation type="journal article" date="2024" name="Plant Biotechnol. J.">
        <title>Genome and CRISPR/Cas9 system of a widespread forest tree (Populus alba) in the world.</title>
        <authorList>
            <person name="Liu Y.J."/>
            <person name="Jiang P.F."/>
            <person name="Han X.M."/>
            <person name="Li X.Y."/>
            <person name="Wang H.M."/>
            <person name="Wang Y.J."/>
            <person name="Wang X.X."/>
            <person name="Zeng Q.Y."/>
        </authorList>
    </citation>
    <scope>NUCLEOTIDE SEQUENCE [LARGE SCALE GENOMIC DNA]</scope>
    <source>
        <strain evidence="2">cv. PAL-ZL1</strain>
    </source>
</reference>
<evidence type="ECO:0000313" key="1">
    <source>
        <dbReference type="EMBL" id="KAL3569623.1"/>
    </source>
</evidence>